<dbReference type="InterPro" id="IPR011697">
    <property type="entry name" value="Peptidase_C26"/>
</dbReference>
<dbReference type="SUPFAM" id="SSF52317">
    <property type="entry name" value="Class I glutamine amidotransferase-like"/>
    <property type="match status" value="1"/>
</dbReference>
<dbReference type="OrthoDB" id="3321at2157"/>
<dbReference type="PROSITE" id="PS51273">
    <property type="entry name" value="GATASE_TYPE_1"/>
    <property type="match status" value="1"/>
</dbReference>
<dbReference type="EMBL" id="CP014862">
    <property type="protein sequence ID" value="ASJ02657.1"/>
    <property type="molecule type" value="Genomic_DNA"/>
</dbReference>
<proteinExistence type="predicted"/>
<dbReference type="GO" id="GO:0016811">
    <property type="term" value="F:hydrolase activity, acting on carbon-nitrogen (but not peptide) bonds, in linear amides"/>
    <property type="evidence" value="ECO:0007669"/>
    <property type="project" value="InterPro"/>
</dbReference>
<evidence type="ECO:0000313" key="2">
    <source>
        <dbReference type="Proteomes" id="UP000250179"/>
    </source>
</evidence>
<accession>A0A2Z2M8N8</accession>
<dbReference type="GO" id="GO:0005829">
    <property type="term" value="C:cytosol"/>
    <property type="evidence" value="ECO:0007669"/>
    <property type="project" value="TreeGrafter"/>
</dbReference>
<dbReference type="CDD" id="cd01745">
    <property type="entry name" value="GATase1_2"/>
    <property type="match status" value="1"/>
</dbReference>
<gene>
    <name evidence="1" type="ORF">A3L09_04970</name>
</gene>
<sequence length="259" mass="29388">MKPLIAIIVGNERNINSEWLLRHFSVVSEAGGIPAAFLSRGDPSNVTAIADGILLIEGPDVHPYFYGEDPSPYMRSVNYERDKFEIELFKRALKMDIPVLGVGRGMQIMNVAMNGTLYQDLEKEIPKAIKHSWDPRETDPSQRLHSIRMKTASKLYDILKDRLDVASTNEIFIHVNSFHHQGIKRVGEGFRSVAFSIDGIAEAIEMKDGFYIGVQWNPQFLPEMRSLYEGFVKAAHESQLRRIQREQIEAEAENSGNEV</sequence>
<evidence type="ECO:0000313" key="1">
    <source>
        <dbReference type="EMBL" id="ASJ02657.1"/>
    </source>
</evidence>
<dbReference type="InterPro" id="IPR029062">
    <property type="entry name" value="Class_I_gatase-like"/>
</dbReference>
<dbReference type="KEGG" id="tprf:A3L09_04970"/>
<dbReference type="InterPro" id="IPR044668">
    <property type="entry name" value="PuuD-like"/>
</dbReference>
<protein>
    <submittedName>
        <fullName evidence="1">Gamma-glutamyl-gamma-aminobutyrate hydrolase</fullName>
    </submittedName>
</protein>
<reference evidence="1 2" key="1">
    <citation type="submission" date="2016-03" db="EMBL/GenBank/DDBJ databases">
        <title>Complete genome sequence of Thermococcus profundus strain DT5432.</title>
        <authorList>
            <person name="Oger P.M."/>
        </authorList>
    </citation>
    <scope>NUCLEOTIDE SEQUENCE [LARGE SCALE GENOMIC DNA]</scope>
    <source>
        <strain evidence="1 2">DT 5432</strain>
    </source>
</reference>
<keyword evidence="2" id="KW-1185">Reference proteome</keyword>
<dbReference type="AlphaFoldDB" id="A0A2Z2M8N8"/>
<dbReference type="Gene3D" id="3.40.50.880">
    <property type="match status" value="1"/>
</dbReference>
<dbReference type="Pfam" id="PF07722">
    <property type="entry name" value="Peptidase_C26"/>
    <property type="match status" value="1"/>
</dbReference>
<name>A0A2Z2M8N8_THEPR</name>
<dbReference type="Proteomes" id="UP000250179">
    <property type="component" value="Chromosome"/>
</dbReference>
<organism evidence="1 2">
    <name type="scientific">Thermococcus profundus</name>
    <dbReference type="NCBI Taxonomy" id="49899"/>
    <lineage>
        <taxon>Archaea</taxon>
        <taxon>Methanobacteriati</taxon>
        <taxon>Methanobacteriota</taxon>
        <taxon>Thermococci</taxon>
        <taxon>Thermococcales</taxon>
        <taxon>Thermococcaceae</taxon>
        <taxon>Thermococcus</taxon>
    </lineage>
</organism>
<dbReference type="PANTHER" id="PTHR43235:SF1">
    <property type="entry name" value="GLUTAMINE AMIDOTRANSFERASE PB2B2.05-RELATED"/>
    <property type="match status" value="1"/>
</dbReference>
<dbReference type="PANTHER" id="PTHR43235">
    <property type="entry name" value="GLUTAMINE AMIDOTRANSFERASE PB2B2.05-RELATED"/>
    <property type="match status" value="1"/>
</dbReference>
<keyword evidence="1" id="KW-0378">Hydrolase</keyword>